<dbReference type="Proteomes" id="UP001597502">
    <property type="component" value="Unassembled WGS sequence"/>
</dbReference>
<proteinExistence type="predicted"/>
<dbReference type="EMBL" id="JBHUNA010000023">
    <property type="protein sequence ID" value="MFD2761515.1"/>
    <property type="molecule type" value="Genomic_DNA"/>
</dbReference>
<gene>
    <name evidence="2" type="ORF">ACFSUO_11110</name>
</gene>
<evidence type="ECO:0000256" key="1">
    <source>
        <dbReference type="SAM" id="MobiDB-lite"/>
    </source>
</evidence>
<dbReference type="RefSeq" id="WP_382394092.1">
    <property type="nucleotide sequence ID" value="NZ_JBHUNA010000023.1"/>
</dbReference>
<organism evidence="2 3">
    <name type="scientific">Lentibacillus juripiscarius</name>
    <dbReference type="NCBI Taxonomy" id="257446"/>
    <lineage>
        <taxon>Bacteria</taxon>
        <taxon>Bacillati</taxon>
        <taxon>Bacillota</taxon>
        <taxon>Bacilli</taxon>
        <taxon>Bacillales</taxon>
        <taxon>Bacillaceae</taxon>
        <taxon>Lentibacillus</taxon>
    </lineage>
</organism>
<sequence>MDCSGAGINQFGGENQPVGVGNQPESGENQPFGVRNRPNDKSTPLLQFRLKSNLVMQWQ</sequence>
<evidence type="ECO:0000313" key="2">
    <source>
        <dbReference type="EMBL" id="MFD2761515.1"/>
    </source>
</evidence>
<evidence type="ECO:0000313" key="3">
    <source>
        <dbReference type="Proteomes" id="UP001597502"/>
    </source>
</evidence>
<feature type="region of interest" description="Disordered" evidence="1">
    <location>
        <begin position="1"/>
        <end position="48"/>
    </location>
</feature>
<protein>
    <submittedName>
        <fullName evidence="2">Uncharacterized protein</fullName>
    </submittedName>
</protein>
<comment type="caution">
    <text evidence="2">The sequence shown here is derived from an EMBL/GenBank/DDBJ whole genome shotgun (WGS) entry which is preliminary data.</text>
</comment>
<name>A0ABW5VA48_9BACI</name>
<keyword evidence="3" id="KW-1185">Reference proteome</keyword>
<accession>A0ABW5VA48</accession>
<reference evidence="3" key="1">
    <citation type="journal article" date="2019" name="Int. J. Syst. Evol. Microbiol.">
        <title>The Global Catalogue of Microorganisms (GCM) 10K type strain sequencing project: providing services to taxonomists for standard genome sequencing and annotation.</title>
        <authorList>
            <consortium name="The Broad Institute Genomics Platform"/>
            <consortium name="The Broad Institute Genome Sequencing Center for Infectious Disease"/>
            <person name="Wu L."/>
            <person name="Ma J."/>
        </authorList>
    </citation>
    <scope>NUCLEOTIDE SEQUENCE [LARGE SCALE GENOMIC DNA]</scope>
    <source>
        <strain evidence="3">TISTR 1535</strain>
    </source>
</reference>